<dbReference type="KEGG" id="vde:111248095"/>
<dbReference type="PANTHER" id="PTHR10380">
    <property type="entry name" value="CUTICLE PROTEIN"/>
    <property type="match status" value="1"/>
</dbReference>
<evidence type="ECO:0000313" key="3">
    <source>
        <dbReference type="EnsemblMetazoa" id="XP_022655594"/>
    </source>
</evidence>
<evidence type="ECO:0000313" key="4">
    <source>
        <dbReference type="Proteomes" id="UP000594260"/>
    </source>
</evidence>
<feature type="chain" id="PRO_5029759592" evidence="2">
    <location>
        <begin position="28"/>
        <end position="186"/>
    </location>
</feature>
<protein>
    <submittedName>
        <fullName evidence="3">Uncharacterized protein</fullName>
    </submittedName>
</protein>
<reference evidence="3" key="1">
    <citation type="submission" date="2021-01" db="UniProtKB">
        <authorList>
            <consortium name="EnsemblMetazoa"/>
        </authorList>
    </citation>
    <scope>IDENTIFICATION</scope>
</reference>
<keyword evidence="2" id="KW-0732">Signal</keyword>
<proteinExistence type="predicted"/>
<organism evidence="3 4">
    <name type="scientific">Varroa destructor</name>
    <name type="common">Honeybee mite</name>
    <dbReference type="NCBI Taxonomy" id="109461"/>
    <lineage>
        <taxon>Eukaryota</taxon>
        <taxon>Metazoa</taxon>
        <taxon>Ecdysozoa</taxon>
        <taxon>Arthropoda</taxon>
        <taxon>Chelicerata</taxon>
        <taxon>Arachnida</taxon>
        <taxon>Acari</taxon>
        <taxon>Parasitiformes</taxon>
        <taxon>Mesostigmata</taxon>
        <taxon>Gamasina</taxon>
        <taxon>Dermanyssoidea</taxon>
        <taxon>Varroidae</taxon>
        <taxon>Varroa</taxon>
    </lineage>
</organism>
<dbReference type="PROSITE" id="PS51155">
    <property type="entry name" value="CHIT_BIND_RR_2"/>
    <property type="match status" value="1"/>
</dbReference>
<evidence type="ECO:0000256" key="1">
    <source>
        <dbReference type="PROSITE-ProRule" id="PRU00497"/>
    </source>
</evidence>
<dbReference type="OMA" id="NAEYETH"/>
<dbReference type="AlphaFoldDB" id="A0A7M7K4Q4"/>
<sequence length="186" mass="20424">MKSYSILWSAVILYAFLMLLRPGHVTAQDTSRIHESNYRTPHSRNFRSEDGRGNFNFGYDIDDGLGGGQFRRESGNAAGERRGSYGFRGADGRYRIVHWVADHLGFRAAIVSNEPGVASSNPTDASYNGAPLVYSQDTQDAPLRLSGNTLSQYQTTAAVRGVNGPAPAVFATPANAEYETHFIFNR</sequence>
<dbReference type="GO" id="GO:0062129">
    <property type="term" value="C:chitin-based extracellular matrix"/>
    <property type="evidence" value="ECO:0007669"/>
    <property type="project" value="TreeGrafter"/>
</dbReference>
<dbReference type="FunCoup" id="A0A7M7K4Q4">
    <property type="interactions" value="34"/>
</dbReference>
<accession>A0A7M7K4Q4</accession>
<dbReference type="InParanoid" id="A0A7M7K4Q4"/>
<dbReference type="GO" id="GO:0008010">
    <property type="term" value="F:structural constituent of chitin-based larval cuticle"/>
    <property type="evidence" value="ECO:0007669"/>
    <property type="project" value="TreeGrafter"/>
</dbReference>
<dbReference type="InterPro" id="IPR000618">
    <property type="entry name" value="Insect_cuticle"/>
</dbReference>
<keyword evidence="1" id="KW-0193">Cuticle</keyword>
<dbReference type="RefSeq" id="XP_022655594.1">
    <property type="nucleotide sequence ID" value="XM_022799859.1"/>
</dbReference>
<dbReference type="InterPro" id="IPR050468">
    <property type="entry name" value="Cuticle_Struct_Prot"/>
</dbReference>
<dbReference type="PRINTS" id="PR00947">
    <property type="entry name" value="CUTICLE"/>
</dbReference>
<keyword evidence="4" id="KW-1185">Reference proteome</keyword>
<feature type="signal peptide" evidence="2">
    <location>
        <begin position="1"/>
        <end position="27"/>
    </location>
</feature>
<dbReference type="Pfam" id="PF00379">
    <property type="entry name" value="Chitin_bind_4"/>
    <property type="match status" value="1"/>
</dbReference>
<name>A0A7M7K4Q4_VARDE</name>
<dbReference type="GeneID" id="111248095"/>
<evidence type="ECO:0000256" key="2">
    <source>
        <dbReference type="SAM" id="SignalP"/>
    </source>
</evidence>
<dbReference type="Proteomes" id="UP000594260">
    <property type="component" value="Unplaced"/>
</dbReference>
<dbReference type="OrthoDB" id="8021718at2759"/>
<dbReference type="EnsemblMetazoa" id="XM_022799859">
    <property type="protein sequence ID" value="XP_022655594"/>
    <property type="gene ID" value="LOC111248095"/>
</dbReference>